<evidence type="ECO:0000313" key="1">
    <source>
        <dbReference type="EMBL" id="AEV33907.1"/>
    </source>
</evidence>
<dbReference type="STRING" id="926562.Oweho_2950"/>
<dbReference type="KEGG" id="oho:Oweho_2950"/>
<dbReference type="EMBL" id="CP003156">
    <property type="protein sequence ID" value="AEV33907.1"/>
    <property type="molecule type" value="Genomic_DNA"/>
</dbReference>
<dbReference type="PANTHER" id="PTHR31210">
    <property type="entry name" value="OS06G0731900 PROTEIN"/>
    <property type="match status" value="1"/>
</dbReference>
<dbReference type="RefSeq" id="WP_014203256.1">
    <property type="nucleotide sequence ID" value="NC_016599.1"/>
</dbReference>
<reference evidence="1 2" key="1">
    <citation type="journal article" date="2012" name="Stand. Genomic Sci.">
        <title>Genome sequence of the orange-pigmented seawater bacterium Owenweeksia hongkongensis type strain (UST20020801(T)).</title>
        <authorList>
            <person name="Riedel T."/>
            <person name="Held B."/>
            <person name="Nolan M."/>
            <person name="Lucas S."/>
            <person name="Lapidus A."/>
            <person name="Tice H."/>
            <person name="Del Rio T.G."/>
            <person name="Cheng J.F."/>
            <person name="Han C."/>
            <person name="Tapia R."/>
            <person name="Goodwin L.A."/>
            <person name="Pitluck S."/>
            <person name="Liolios K."/>
            <person name="Mavromatis K."/>
            <person name="Pagani I."/>
            <person name="Ivanova N."/>
            <person name="Mikhailova N."/>
            <person name="Pati A."/>
            <person name="Chen A."/>
            <person name="Palaniappan K."/>
            <person name="Rohde M."/>
            <person name="Tindall B.J."/>
            <person name="Detter J.C."/>
            <person name="Goker M."/>
            <person name="Woyke T."/>
            <person name="Bristow J."/>
            <person name="Eisen J.A."/>
            <person name="Markowitz V."/>
            <person name="Hugenholtz P."/>
            <person name="Klenk H.P."/>
            <person name="Kyrpides N.C."/>
        </authorList>
    </citation>
    <scope>NUCLEOTIDE SEQUENCE</scope>
    <source>
        <strain evidence="2">DSM 17368 / JCM 12287 / NRRL B-23963</strain>
    </source>
</reference>
<protein>
    <recommendedName>
        <fullName evidence="3">DUF707 domain-containing protein</fullName>
    </recommendedName>
</protein>
<keyword evidence="2" id="KW-1185">Reference proteome</keyword>
<sequence length="288" mass="34100">MQKNKYLVVSPCGDKSELFKTDWIDTETHQGRDFDLVLLYYHPEVKNQDAVSLADYFFHLKDYKYKMIYNLFTNIKPELLGQYDYFFFLDDDIKITQETINRSFHIADLFKLLICQPSLTSDSFCSWPILKNKAGSFLRFMGEVEVMAPIFSREALTKCLPSFVENDSSWGLDTIWTYLLKFPKDKIAVLDAVQMKHTNPVGEGELYAKLKHRHQQEWVSIQKKYGIKKHYFTEFSRLEWSNRKYNKLNYLKNKLSEKALFAKQKFNDYGLKHRIKSRVSKVLNTPKS</sequence>
<dbReference type="AlphaFoldDB" id="G8R1V7"/>
<evidence type="ECO:0008006" key="3">
    <source>
        <dbReference type="Google" id="ProtNLM"/>
    </source>
</evidence>
<dbReference type="HOGENOM" id="CLU_080399_1_0_10"/>
<dbReference type="OrthoDB" id="2938920at2"/>
<evidence type="ECO:0000313" key="2">
    <source>
        <dbReference type="Proteomes" id="UP000005631"/>
    </source>
</evidence>
<dbReference type="Proteomes" id="UP000005631">
    <property type="component" value="Chromosome"/>
</dbReference>
<dbReference type="PANTHER" id="PTHR31210:SF43">
    <property type="entry name" value="STORAGE PROTEIN-RELATED"/>
    <property type="match status" value="1"/>
</dbReference>
<dbReference type="eggNOG" id="COG1216">
    <property type="taxonomic scope" value="Bacteria"/>
</dbReference>
<organism evidence="1 2">
    <name type="scientific">Owenweeksia hongkongensis (strain DSM 17368 / CIP 108786 / JCM 12287 / NRRL B-23963 / UST20020801)</name>
    <dbReference type="NCBI Taxonomy" id="926562"/>
    <lineage>
        <taxon>Bacteria</taxon>
        <taxon>Pseudomonadati</taxon>
        <taxon>Bacteroidota</taxon>
        <taxon>Flavobacteriia</taxon>
        <taxon>Flavobacteriales</taxon>
        <taxon>Owenweeksiaceae</taxon>
        <taxon>Owenweeksia</taxon>
    </lineage>
</organism>
<accession>G8R1V7</accession>
<gene>
    <name evidence="1" type="ordered locus">Oweho_2950</name>
</gene>
<name>G8R1V7_OWEHD</name>
<dbReference type="InterPro" id="IPR007877">
    <property type="entry name" value="DUF707"/>
</dbReference>
<proteinExistence type="predicted"/>
<dbReference type="Pfam" id="PF05212">
    <property type="entry name" value="DUF707"/>
    <property type="match status" value="2"/>
</dbReference>